<evidence type="ECO:0000313" key="2">
    <source>
        <dbReference type="Proteomes" id="UP000076623"/>
    </source>
</evidence>
<evidence type="ECO:0000313" key="1">
    <source>
        <dbReference type="EMBL" id="ANC78106.1"/>
    </source>
</evidence>
<accession>A0A160IPN7</accession>
<dbReference type="Proteomes" id="UP000076623">
    <property type="component" value="Chromosome"/>
</dbReference>
<gene>
    <name evidence="1" type="ORF">ABE65_015395</name>
</gene>
<reference evidence="1 2" key="1">
    <citation type="submission" date="2016-04" db="EMBL/GenBank/DDBJ databases">
        <title>Complete genome sequence of Fictibacillus phosphorivorans G25-29, a strain toxic to nematodes.</title>
        <authorList>
            <person name="Zheng Z."/>
        </authorList>
    </citation>
    <scope>NUCLEOTIDE SEQUENCE [LARGE SCALE GENOMIC DNA]</scope>
    <source>
        <strain evidence="1 2">G25-29</strain>
    </source>
</reference>
<dbReference type="EMBL" id="CP015378">
    <property type="protein sequence ID" value="ANC78106.1"/>
    <property type="molecule type" value="Genomic_DNA"/>
</dbReference>
<dbReference type="STRING" id="1221500.ABE65_015395"/>
<keyword evidence="2" id="KW-1185">Reference proteome</keyword>
<dbReference type="Pfam" id="PF08812">
    <property type="entry name" value="YtxC"/>
    <property type="match status" value="1"/>
</dbReference>
<name>A0A160IPN7_9BACL</name>
<protein>
    <recommendedName>
        <fullName evidence="3">Sporulation protein YtxC</fullName>
    </recommendedName>
</protein>
<evidence type="ECO:0008006" key="3">
    <source>
        <dbReference type="Google" id="ProtNLM"/>
    </source>
</evidence>
<dbReference type="KEGG" id="fpn:ABE65_015395"/>
<dbReference type="RefSeq" id="WP_066396721.1">
    <property type="nucleotide sequence ID" value="NZ_CP015378.1"/>
</dbReference>
<sequence>MVAIAFSHPSDGIAVLKKMIRIAAEHKINPSFAKLSEASSKILELHIQERKTFILDVLTEFTRNKVEDICLKEMIEQAFCYSDSAEQKEILSITKSIILGEIEGIPDVKHLPSLNELIKRQWESIIDAKTNFLEFDSFIKFRLKEYLATLLKIVECAIDEYKLELEYQMFVEQLRTCLTKQRSFTSADIVVIFEQEQILLFDEHQNQLTHTELMMFHEKALRLTNVANLDERLLGPLVGISPNSARIYAYDMDHPLLQTVKNIFQEKVTITPIERMSFKEHRSYRKKKS</sequence>
<organism evidence="1 2">
    <name type="scientific">Fictibacillus phosphorivorans</name>
    <dbReference type="NCBI Taxonomy" id="1221500"/>
    <lineage>
        <taxon>Bacteria</taxon>
        <taxon>Bacillati</taxon>
        <taxon>Bacillota</taxon>
        <taxon>Bacilli</taxon>
        <taxon>Bacillales</taxon>
        <taxon>Fictibacillaceae</taxon>
        <taxon>Fictibacillus</taxon>
    </lineage>
</organism>
<dbReference type="InterPro" id="IPR014199">
    <property type="entry name" value="Spore_YtxC"/>
</dbReference>
<proteinExistence type="predicted"/>
<dbReference type="AlphaFoldDB" id="A0A160IPN7"/>